<feature type="domain" description="RNase III" evidence="9">
    <location>
        <begin position="38"/>
        <end position="180"/>
    </location>
</feature>
<comment type="cofactor">
    <cofactor evidence="1">
        <name>Mn(2+)</name>
        <dbReference type="ChEBI" id="CHEBI:29035"/>
    </cofactor>
</comment>
<evidence type="ECO:0000256" key="3">
    <source>
        <dbReference type="ARBA" id="ARBA00022722"/>
    </source>
</evidence>
<dbReference type="InterPro" id="IPR036389">
    <property type="entry name" value="RNase_III_sf"/>
</dbReference>
<sequence>MEDDEVLLSFKNLGLEEQRHVHESVKESELTPPPLASLMEVEEIIGYSFRNKELLKEAFTHGSYKAEDCQSYERLEYLGDSVLNHVIAKLHYFHYPDMAPGELTRLRAANVDTEALARAALKYDLHKYLRHRKPLLDGQIQEFMEGINEYPLHSHGMIDPPKVLADIFESLIGAIFIDTDSSMDATWEVVERLLQPLITPENLKLHPVAKFNEACQKIGVKPQAKDLWNKTGEIEIYINNEFIGRGMYKLKKLIAVNRAADDAYKNLFEKLGKKDGGIGG</sequence>
<dbReference type="CDD" id="cd00593">
    <property type="entry name" value="RIBOc"/>
    <property type="match status" value="1"/>
</dbReference>
<dbReference type="Gramene" id="KVH93085">
    <property type="protein sequence ID" value="KVH93085"/>
    <property type="gene ID" value="Ccrd_004876"/>
</dbReference>
<proteinExistence type="predicted"/>
<keyword evidence="3" id="KW-0540">Nuclease</keyword>
<dbReference type="GO" id="GO:0030422">
    <property type="term" value="P:siRNA processing"/>
    <property type="evidence" value="ECO:0007669"/>
    <property type="project" value="TreeGrafter"/>
</dbReference>
<evidence type="ECO:0000256" key="7">
    <source>
        <dbReference type="ARBA" id="ARBA00022842"/>
    </source>
</evidence>
<dbReference type="GO" id="GO:0046872">
    <property type="term" value="F:metal ion binding"/>
    <property type="evidence" value="ECO:0007669"/>
    <property type="project" value="UniProtKB-KW"/>
</dbReference>
<dbReference type="OMA" id="MEGINEY"/>
<dbReference type="Gene3D" id="1.10.1520.10">
    <property type="entry name" value="Ribonuclease III domain"/>
    <property type="match status" value="1"/>
</dbReference>
<dbReference type="GO" id="GO:0003723">
    <property type="term" value="F:RNA binding"/>
    <property type="evidence" value="ECO:0007669"/>
    <property type="project" value="UniProtKB-KW"/>
</dbReference>
<keyword evidence="7" id="KW-0460">Magnesium</keyword>
<dbReference type="PROSITE" id="PS50142">
    <property type="entry name" value="RNASE_3_2"/>
    <property type="match status" value="1"/>
</dbReference>
<dbReference type="Proteomes" id="UP000243975">
    <property type="component" value="Unassembled WGS sequence"/>
</dbReference>
<keyword evidence="6" id="KW-0378">Hydrolase</keyword>
<dbReference type="SMART" id="SM00535">
    <property type="entry name" value="RIBOc"/>
    <property type="match status" value="1"/>
</dbReference>
<dbReference type="PROSITE" id="PS00517">
    <property type="entry name" value="RNASE_3_1"/>
    <property type="match status" value="1"/>
</dbReference>
<name>A0A124SC94_CYNCS</name>
<keyword evidence="4" id="KW-0479">Metal-binding</keyword>
<dbReference type="InterPro" id="IPR000999">
    <property type="entry name" value="RNase_III_dom"/>
</dbReference>
<dbReference type="OrthoDB" id="416741at2759"/>
<evidence type="ECO:0000256" key="6">
    <source>
        <dbReference type="ARBA" id="ARBA00022801"/>
    </source>
</evidence>
<reference evidence="10 11" key="1">
    <citation type="journal article" date="2016" name="Sci. Rep.">
        <title>The genome sequence of the outbreeding globe artichoke constructed de novo incorporating a phase-aware low-pass sequencing strategy of F1 progeny.</title>
        <authorList>
            <person name="Scaglione D."/>
            <person name="Reyes-Chin-Wo S."/>
            <person name="Acquadro A."/>
            <person name="Froenicke L."/>
            <person name="Portis E."/>
            <person name="Beitel C."/>
            <person name="Tirone M."/>
            <person name="Mauro R."/>
            <person name="Lo Monaco A."/>
            <person name="Mauromicale G."/>
            <person name="Faccioli P."/>
            <person name="Cattivelli L."/>
            <person name="Rieseberg L."/>
            <person name="Michelmore R."/>
            <person name="Lanteri S."/>
        </authorList>
    </citation>
    <scope>NUCLEOTIDE SEQUENCE [LARGE SCALE GENOMIC DNA]</scope>
    <source>
        <strain evidence="10">2C</strain>
    </source>
</reference>
<dbReference type="PANTHER" id="PTHR14950:SF54">
    <property type="entry name" value="RNASE II-LIKE 1"/>
    <property type="match status" value="1"/>
</dbReference>
<keyword evidence="8" id="KW-0694">RNA-binding</keyword>
<evidence type="ECO:0000256" key="5">
    <source>
        <dbReference type="ARBA" id="ARBA00022759"/>
    </source>
</evidence>
<protein>
    <submittedName>
        <fullName evidence="10">Ribonuclease III domain-containing protein</fullName>
    </submittedName>
</protein>
<dbReference type="GO" id="GO:0005634">
    <property type="term" value="C:nucleus"/>
    <property type="evidence" value="ECO:0007669"/>
    <property type="project" value="TreeGrafter"/>
</dbReference>
<dbReference type="STRING" id="59895.A0A124SC94"/>
<evidence type="ECO:0000256" key="1">
    <source>
        <dbReference type="ARBA" id="ARBA00001936"/>
    </source>
</evidence>
<organism evidence="10 11">
    <name type="scientific">Cynara cardunculus var. scolymus</name>
    <name type="common">Globe artichoke</name>
    <name type="synonym">Cynara scolymus</name>
    <dbReference type="NCBI Taxonomy" id="59895"/>
    <lineage>
        <taxon>Eukaryota</taxon>
        <taxon>Viridiplantae</taxon>
        <taxon>Streptophyta</taxon>
        <taxon>Embryophyta</taxon>
        <taxon>Tracheophyta</taxon>
        <taxon>Spermatophyta</taxon>
        <taxon>Magnoliopsida</taxon>
        <taxon>eudicotyledons</taxon>
        <taxon>Gunneridae</taxon>
        <taxon>Pentapetalae</taxon>
        <taxon>asterids</taxon>
        <taxon>campanulids</taxon>
        <taxon>Asterales</taxon>
        <taxon>Asteraceae</taxon>
        <taxon>Carduoideae</taxon>
        <taxon>Cardueae</taxon>
        <taxon>Carduinae</taxon>
        <taxon>Cynara</taxon>
    </lineage>
</organism>
<dbReference type="FunFam" id="1.10.1520.10:FF:000004">
    <property type="entry name" value="Endoribonuclease dicer-like 1"/>
    <property type="match status" value="1"/>
</dbReference>
<dbReference type="GO" id="GO:0005737">
    <property type="term" value="C:cytoplasm"/>
    <property type="evidence" value="ECO:0007669"/>
    <property type="project" value="TreeGrafter"/>
</dbReference>
<evidence type="ECO:0000313" key="11">
    <source>
        <dbReference type="Proteomes" id="UP000243975"/>
    </source>
</evidence>
<keyword evidence="11" id="KW-1185">Reference proteome</keyword>
<evidence type="ECO:0000256" key="8">
    <source>
        <dbReference type="ARBA" id="ARBA00022884"/>
    </source>
</evidence>
<accession>A0A124SC94</accession>
<gene>
    <name evidence="10" type="ORF">Ccrd_004876</name>
</gene>
<dbReference type="EMBL" id="LEKV01004796">
    <property type="protein sequence ID" value="KVH93085.1"/>
    <property type="molecule type" value="Genomic_DNA"/>
</dbReference>
<evidence type="ECO:0000256" key="2">
    <source>
        <dbReference type="ARBA" id="ARBA00001946"/>
    </source>
</evidence>
<dbReference type="SUPFAM" id="SSF69065">
    <property type="entry name" value="RNase III domain-like"/>
    <property type="match status" value="1"/>
</dbReference>
<dbReference type="AlphaFoldDB" id="A0A124SC94"/>
<dbReference type="GO" id="GO:0004525">
    <property type="term" value="F:ribonuclease III activity"/>
    <property type="evidence" value="ECO:0007669"/>
    <property type="project" value="InterPro"/>
</dbReference>
<comment type="cofactor">
    <cofactor evidence="2">
        <name>Mg(2+)</name>
        <dbReference type="ChEBI" id="CHEBI:18420"/>
    </cofactor>
</comment>
<dbReference type="Pfam" id="PF00636">
    <property type="entry name" value="Ribonuclease_3"/>
    <property type="match status" value="1"/>
</dbReference>
<evidence type="ECO:0000259" key="9">
    <source>
        <dbReference type="PROSITE" id="PS50142"/>
    </source>
</evidence>
<dbReference type="PANTHER" id="PTHR14950">
    <property type="entry name" value="DICER-RELATED"/>
    <property type="match status" value="1"/>
</dbReference>
<keyword evidence="5" id="KW-0255">Endonuclease</keyword>
<comment type="caution">
    <text evidence="10">The sequence shown here is derived from an EMBL/GenBank/DDBJ whole genome shotgun (WGS) entry which is preliminary data.</text>
</comment>
<evidence type="ECO:0000313" key="10">
    <source>
        <dbReference type="EMBL" id="KVH93085.1"/>
    </source>
</evidence>
<evidence type="ECO:0000256" key="4">
    <source>
        <dbReference type="ARBA" id="ARBA00022723"/>
    </source>
</evidence>